<dbReference type="EMBL" id="CANTFM010001262">
    <property type="protein sequence ID" value="CAI5737520.1"/>
    <property type="molecule type" value="Genomic_DNA"/>
</dbReference>
<protein>
    <recommendedName>
        <fullName evidence="4">PX domain-containing protein</fullName>
    </recommendedName>
</protein>
<keyword evidence="3" id="KW-1185">Reference proteome</keyword>
<feature type="compositionally biased region" description="Polar residues" evidence="1">
    <location>
        <begin position="118"/>
        <end position="129"/>
    </location>
</feature>
<feature type="region of interest" description="Disordered" evidence="1">
    <location>
        <begin position="118"/>
        <end position="148"/>
    </location>
</feature>
<dbReference type="AlphaFoldDB" id="A0AAV0UP16"/>
<comment type="caution">
    <text evidence="2">The sequence shown here is derived from an EMBL/GenBank/DDBJ whole genome shotgun (WGS) entry which is preliminary data.</text>
</comment>
<evidence type="ECO:0000256" key="1">
    <source>
        <dbReference type="SAM" id="MobiDB-lite"/>
    </source>
</evidence>
<evidence type="ECO:0008006" key="4">
    <source>
        <dbReference type="Google" id="ProtNLM"/>
    </source>
</evidence>
<proteinExistence type="predicted"/>
<dbReference type="Proteomes" id="UP001162029">
    <property type="component" value="Unassembled WGS sequence"/>
</dbReference>
<evidence type="ECO:0000313" key="3">
    <source>
        <dbReference type="Proteomes" id="UP001162029"/>
    </source>
</evidence>
<name>A0AAV0UP16_9STRA</name>
<feature type="compositionally biased region" description="Basic and acidic residues" evidence="1">
    <location>
        <begin position="136"/>
        <end position="147"/>
    </location>
</feature>
<organism evidence="2 3">
    <name type="scientific">Peronospora destructor</name>
    <dbReference type="NCBI Taxonomy" id="86335"/>
    <lineage>
        <taxon>Eukaryota</taxon>
        <taxon>Sar</taxon>
        <taxon>Stramenopiles</taxon>
        <taxon>Oomycota</taxon>
        <taxon>Peronosporomycetes</taxon>
        <taxon>Peronosporales</taxon>
        <taxon>Peronosporaceae</taxon>
        <taxon>Peronospora</taxon>
    </lineage>
</organism>
<feature type="region of interest" description="Disordered" evidence="1">
    <location>
        <begin position="26"/>
        <end position="46"/>
    </location>
</feature>
<reference evidence="2" key="1">
    <citation type="submission" date="2022-12" db="EMBL/GenBank/DDBJ databases">
        <authorList>
            <person name="Webb A."/>
        </authorList>
    </citation>
    <scope>NUCLEOTIDE SEQUENCE</scope>
    <source>
        <strain evidence="2">Pd1</strain>
    </source>
</reference>
<gene>
    <name evidence="2" type="ORF">PDE001_LOCUS6631</name>
</gene>
<sequence length="259" mass="29692">MAKVDVDDDSAQDEVTAFLLNVSSPQNLSNNNNKNENVTTTGAGTEGATTSLDVTIIMLRELKLAPVMMFPQQMSRAREVRQFLSRIEFITIHDVREREDGVIYFVLDVYRYRQQKGLPSTRRSVSSGQLLLPPKRPGDHEPKDRGPDYQIEQRYSSFARLRSNVAHSARKRHPKCKSCTYCVGLLHFLQVTPYKPSLKVKFTTTTEERKHILSSFINELVFVTREDYTSCPRSLRGYHIIPALIKRFLLEQTGDSFFS</sequence>
<evidence type="ECO:0000313" key="2">
    <source>
        <dbReference type="EMBL" id="CAI5737520.1"/>
    </source>
</evidence>
<accession>A0AAV0UP16</accession>